<dbReference type="Gene3D" id="3.40.50.300">
    <property type="entry name" value="P-loop containing nucleotide triphosphate hydrolases"/>
    <property type="match status" value="1"/>
</dbReference>
<evidence type="ECO:0000256" key="6">
    <source>
        <dbReference type="ARBA" id="ARBA00022932"/>
    </source>
</evidence>
<dbReference type="InterPro" id="IPR010372">
    <property type="entry name" value="DNA_pol3_delta_N"/>
</dbReference>
<dbReference type="AlphaFoldDB" id="A0A9X2L5A2"/>
<dbReference type="InterPro" id="IPR027417">
    <property type="entry name" value="P-loop_NTPase"/>
</dbReference>
<dbReference type="RefSeq" id="WP_255135525.1">
    <property type="nucleotide sequence ID" value="NZ_JANDBC010000003.1"/>
</dbReference>
<reference evidence="11" key="1">
    <citation type="submission" date="2022-06" db="EMBL/GenBank/DDBJ databases">
        <title>Gracilimonas sp. CAU 1638 isolated from sea sediment.</title>
        <authorList>
            <person name="Kim W."/>
        </authorList>
    </citation>
    <scope>NUCLEOTIDE SEQUENCE</scope>
    <source>
        <strain evidence="11">CAU 1638</strain>
    </source>
</reference>
<comment type="caution">
    <text evidence="11">The sequence shown here is derived from an EMBL/GenBank/DDBJ whole genome shotgun (WGS) entry which is preliminary data.</text>
</comment>
<comment type="similarity">
    <text evidence="7">Belongs to the DNA polymerase HolA subunit family.</text>
</comment>
<dbReference type="Gene3D" id="1.20.272.10">
    <property type="match status" value="1"/>
</dbReference>
<evidence type="ECO:0000256" key="8">
    <source>
        <dbReference type="ARBA" id="ARBA00049244"/>
    </source>
</evidence>
<dbReference type="Pfam" id="PF06144">
    <property type="entry name" value="DNA_pol3_delta"/>
    <property type="match status" value="1"/>
</dbReference>
<accession>A0A9X2L5A2</accession>
<evidence type="ECO:0000256" key="3">
    <source>
        <dbReference type="ARBA" id="ARBA00022679"/>
    </source>
</evidence>
<keyword evidence="3 11" id="KW-0808">Transferase</keyword>
<evidence type="ECO:0000256" key="4">
    <source>
        <dbReference type="ARBA" id="ARBA00022695"/>
    </source>
</evidence>
<gene>
    <name evidence="11" type="primary">holA</name>
    <name evidence="11" type="ORF">NM125_13650</name>
</gene>
<name>A0A9X2L5A2_9BACT</name>
<dbReference type="SUPFAM" id="SSF52540">
    <property type="entry name" value="P-loop containing nucleoside triphosphate hydrolases"/>
    <property type="match status" value="1"/>
</dbReference>
<dbReference type="GO" id="GO:0006261">
    <property type="term" value="P:DNA-templated DNA replication"/>
    <property type="evidence" value="ECO:0007669"/>
    <property type="project" value="TreeGrafter"/>
</dbReference>
<organism evidence="11 12">
    <name type="scientific">Gracilimonas sediminicola</name>
    <dbReference type="NCBI Taxonomy" id="2952158"/>
    <lineage>
        <taxon>Bacteria</taxon>
        <taxon>Pseudomonadati</taxon>
        <taxon>Balneolota</taxon>
        <taxon>Balneolia</taxon>
        <taxon>Balneolales</taxon>
        <taxon>Balneolaceae</taxon>
        <taxon>Gracilimonas</taxon>
    </lineage>
</organism>
<dbReference type="GO" id="GO:0003677">
    <property type="term" value="F:DNA binding"/>
    <property type="evidence" value="ECO:0007669"/>
    <property type="project" value="InterPro"/>
</dbReference>
<feature type="domain" description="DNA polymerase III delta N-terminal" evidence="9">
    <location>
        <begin position="27"/>
        <end position="147"/>
    </location>
</feature>
<dbReference type="NCBIfam" id="TIGR01128">
    <property type="entry name" value="holA"/>
    <property type="match status" value="1"/>
</dbReference>
<proteinExistence type="inferred from homology"/>
<evidence type="ECO:0000256" key="5">
    <source>
        <dbReference type="ARBA" id="ARBA00022705"/>
    </source>
</evidence>
<sequence length="355" mass="40563">MARKPNSNQIYQQVVGEINSGNLKPIYYLYGEEDFYLDQLLERFSKIIPPEQKDFNFDLLYGQEVTPAQALSIARSFPMMAERRVLIIRNFLQLSKGGSEDGSPAGHINDFISYIEQPNPSTILVCFDTKKPAGNTNIGKALKKDKKVGFHEFERMADYLIPDWVIDWVRSHHSKEIEPAAAQLLSQFVGNNLQLLSTEIDKVCTFVDTSDTVSEADVKKIIGSYREFTAIELKEAIVKRNLEQSFYISEQMLQHTKSDTGELIRLVGFFNSVFVNIWQILRLSEKGFAKNQIQSELGIGSSWYFNKLWEDASAFRYSDMPRIFEALLDADRSIKGFSTLDSTSILFFLVKRIIG</sequence>
<dbReference type="InterPro" id="IPR008921">
    <property type="entry name" value="DNA_pol3_clamp-load_cplx_C"/>
</dbReference>
<dbReference type="InterPro" id="IPR005790">
    <property type="entry name" value="DNA_polIII_delta"/>
</dbReference>
<keyword evidence="6" id="KW-0239">DNA-directed DNA polymerase</keyword>
<comment type="catalytic activity">
    <reaction evidence="8">
        <text>DNA(n) + a 2'-deoxyribonucleoside 5'-triphosphate = DNA(n+1) + diphosphate</text>
        <dbReference type="Rhea" id="RHEA:22508"/>
        <dbReference type="Rhea" id="RHEA-COMP:17339"/>
        <dbReference type="Rhea" id="RHEA-COMP:17340"/>
        <dbReference type="ChEBI" id="CHEBI:33019"/>
        <dbReference type="ChEBI" id="CHEBI:61560"/>
        <dbReference type="ChEBI" id="CHEBI:173112"/>
        <dbReference type="EC" id="2.7.7.7"/>
    </reaction>
</comment>
<evidence type="ECO:0000256" key="2">
    <source>
        <dbReference type="ARBA" id="ARBA00017703"/>
    </source>
</evidence>
<feature type="domain" description="DNA polymerase III delta subunit-like C-terminal" evidence="10">
    <location>
        <begin position="232"/>
        <end position="350"/>
    </location>
</feature>
<evidence type="ECO:0000256" key="7">
    <source>
        <dbReference type="ARBA" id="ARBA00034754"/>
    </source>
</evidence>
<keyword evidence="5" id="KW-0235">DNA replication</keyword>
<dbReference type="GO" id="GO:0009360">
    <property type="term" value="C:DNA polymerase III complex"/>
    <property type="evidence" value="ECO:0007669"/>
    <property type="project" value="InterPro"/>
</dbReference>
<evidence type="ECO:0000259" key="10">
    <source>
        <dbReference type="Pfam" id="PF21694"/>
    </source>
</evidence>
<protein>
    <recommendedName>
        <fullName evidence="2">DNA polymerase III subunit delta</fullName>
        <ecNumber evidence="1">2.7.7.7</ecNumber>
    </recommendedName>
</protein>
<dbReference type="Pfam" id="PF21694">
    <property type="entry name" value="DNA_pol3_delta_C"/>
    <property type="match status" value="1"/>
</dbReference>
<evidence type="ECO:0000313" key="12">
    <source>
        <dbReference type="Proteomes" id="UP001139125"/>
    </source>
</evidence>
<dbReference type="EMBL" id="JANDBC010000003">
    <property type="protein sequence ID" value="MCP9292628.1"/>
    <property type="molecule type" value="Genomic_DNA"/>
</dbReference>
<keyword evidence="4 11" id="KW-0548">Nucleotidyltransferase</keyword>
<dbReference type="EC" id="2.7.7.7" evidence="1"/>
<evidence type="ECO:0000313" key="11">
    <source>
        <dbReference type="EMBL" id="MCP9292628.1"/>
    </source>
</evidence>
<dbReference type="Proteomes" id="UP001139125">
    <property type="component" value="Unassembled WGS sequence"/>
</dbReference>
<evidence type="ECO:0000259" key="9">
    <source>
        <dbReference type="Pfam" id="PF06144"/>
    </source>
</evidence>
<keyword evidence="12" id="KW-1185">Reference proteome</keyword>
<dbReference type="SUPFAM" id="SSF48019">
    <property type="entry name" value="post-AAA+ oligomerization domain-like"/>
    <property type="match status" value="1"/>
</dbReference>
<dbReference type="PANTHER" id="PTHR34388:SF1">
    <property type="entry name" value="DNA POLYMERASE III SUBUNIT DELTA"/>
    <property type="match status" value="1"/>
</dbReference>
<dbReference type="InterPro" id="IPR048466">
    <property type="entry name" value="DNA_pol3_delta-like_C"/>
</dbReference>
<dbReference type="PANTHER" id="PTHR34388">
    <property type="entry name" value="DNA POLYMERASE III SUBUNIT DELTA"/>
    <property type="match status" value="1"/>
</dbReference>
<dbReference type="Gene3D" id="1.10.8.60">
    <property type="match status" value="1"/>
</dbReference>
<evidence type="ECO:0000256" key="1">
    <source>
        <dbReference type="ARBA" id="ARBA00012417"/>
    </source>
</evidence>
<dbReference type="GO" id="GO:0003887">
    <property type="term" value="F:DNA-directed DNA polymerase activity"/>
    <property type="evidence" value="ECO:0007669"/>
    <property type="project" value="UniProtKB-KW"/>
</dbReference>